<evidence type="ECO:0000313" key="2">
    <source>
        <dbReference type="Proteomes" id="UP000823561"/>
    </source>
</evidence>
<proteinExistence type="predicted"/>
<keyword evidence="2" id="KW-1185">Reference proteome</keyword>
<reference evidence="1" key="1">
    <citation type="submission" date="2020-10" db="EMBL/GenBank/DDBJ databases">
        <title>Chromosome-scale genome assembly of the Allis shad, Alosa alosa.</title>
        <authorList>
            <person name="Margot Z."/>
            <person name="Christophe K."/>
            <person name="Cabau C."/>
            <person name="Louis A."/>
            <person name="Berthelot C."/>
            <person name="Parey E."/>
            <person name="Roest Crollius H."/>
            <person name="Montfort J."/>
            <person name="Robinson-Rechavi M."/>
            <person name="Bucao C."/>
            <person name="Bouchez O."/>
            <person name="Gislard M."/>
            <person name="Lluch J."/>
            <person name="Milhes M."/>
            <person name="Lampietro C."/>
            <person name="Lopez Roques C."/>
            <person name="Donnadieu C."/>
            <person name="Braasch I."/>
            <person name="Desvignes T."/>
            <person name="Postlethwait J."/>
            <person name="Bobe J."/>
            <person name="Guiguen Y."/>
        </authorList>
    </citation>
    <scope>NUCLEOTIDE SEQUENCE</scope>
    <source>
        <strain evidence="1">M-15738</strain>
        <tissue evidence="1">Blood</tissue>
    </source>
</reference>
<dbReference type="AlphaFoldDB" id="A0AAV6GKZ2"/>
<gene>
    <name evidence="1" type="ORF">AALO_G00137030</name>
</gene>
<dbReference type="EMBL" id="JADWDJ010000010">
    <property type="protein sequence ID" value="KAG5274501.1"/>
    <property type="molecule type" value="Genomic_DNA"/>
</dbReference>
<name>A0AAV6GKZ2_9TELE</name>
<comment type="caution">
    <text evidence="1">The sequence shown here is derived from an EMBL/GenBank/DDBJ whole genome shotgun (WGS) entry which is preliminary data.</text>
</comment>
<evidence type="ECO:0000313" key="1">
    <source>
        <dbReference type="EMBL" id="KAG5274501.1"/>
    </source>
</evidence>
<dbReference type="Proteomes" id="UP000823561">
    <property type="component" value="Chromosome 10"/>
</dbReference>
<organism evidence="1 2">
    <name type="scientific">Alosa alosa</name>
    <name type="common">allis shad</name>
    <dbReference type="NCBI Taxonomy" id="278164"/>
    <lineage>
        <taxon>Eukaryota</taxon>
        <taxon>Metazoa</taxon>
        <taxon>Chordata</taxon>
        <taxon>Craniata</taxon>
        <taxon>Vertebrata</taxon>
        <taxon>Euteleostomi</taxon>
        <taxon>Actinopterygii</taxon>
        <taxon>Neopterygii</taxon>
        <taxon>Teleostei</taxon>
        <taxon>Clupei</taxon>
        <taxon>Clupeiformes</taxon>
        <taxon>Clupeoidei</taxon>
        <taxon>Clupeidae</taxon>
        <taxon>Alosa</taxon>
    </lineage>
</organism>
<sequence length="65" mass="7460">MQSNQLVRTDLDSACTVLTGTMTWVIAKSMLRQEIPQKRNMLGLSFEIHTLIIIIKNNLAFRLKN</sequence>
<protein>
    <submittedName>
        <fullName evidence="1">Uncharacterized protein</fullName>
    </submittedName>
</protein>
<accession>A0AAV6GKZ2</accession>